<evidence type="ECO:0000313" key="10">
    <source>
        <dbReference type="EMBL" id="KAJ2678654.1"/>
    </source>
</evidence>
<evidence type="ECO:0000256" key="1">
    <source>
        <dbReference type="ARBA" id="ARBA00004167"/>
    </source>
</evidence>
<keyword evidence="3 9" id="KW-0812">Transmembrane</keyword>
<keyword evidence="4" id="KW-0809">Transit peptide</keyword>
<keyword evidence="7 9" id="KW-0472">Membrane</keyword>
<dbReference type="OrthoDB" id="18175at2759"/>
<keyword evidence="5 9" id="KW-1133">Transmembrane helix</keyword>
<evidence type="ECO:0000256" key="9">
    <source>
        <dbReference type="SAM" id="Phobius"/>
    </source>
</evidence>
<comment type="similarity">
    <text evidence="8">Belongs to the PET100 family.</text>
</comment>
<dbReference type="GO" id="GO:0005743">
    <property type="term" value="C:mitochondrial inner membrane"/>
    <property type="evidence" value="ECO:0007669"/>
    <property type="project" value="TreeGrafter"/>
</dbReference>
<reference evidence="10" key="1">
    <citation type="submission" date="2022-07" db="EMBL/GenBank/DDBJ databases">
        <title>Phylogenomic reconstructions and comparative analyses of Kickxellomycotina fungi.</title>
        <authorList>
            <person name="Reynolds N.K."/>
            <person name="Stajich J.E."/>
            <person name="Barry K."/>
            <person name="Grigoriev I.V."/>
            <person name="Crous P."/>
            <person name="Smith M.E."/>
        </authorList>
    </citation>
    <scope>NUCLEOTIDE SEQUENCE</scope>
    <source>
        <strain evidence="10">NRRL 3115</strain>
    </source>
</reference>
<dbReference type="InterPro" id="IPR018625">
    <property type="entry name" value="Pet100"/>
</dbReference>
<evidence type="ECO:0000256" key="7">
    <source>
        <dbReference type="ARBA" id="ARBA00023136"/>
    </source>
</evidence>
<sequence length="88" mass="10330">MGGPGLEVAKFAFYVFAPIGFMVYFGGPHFYERFVAPDLYKFNPPPKQKLPTEMAEILKLNEEDRKMRMERRLAREKALKEMQEAEQK</sequence>
<dbReference type="GO" id="GO:0051082">
    <property type="term" value="F:unfolded protein binding"/>
    <property type="evidence" value="ECO:0007669"/>
    <property type="project" value="TreeGrafter"/>
</dbReference>
<dbReference type="Proteomes" id="UP001151518">
    <property type="component" value="Unassembled WGS sequence"/>
</dbReference>
<name>A0A9W8KYS4_9FUNG</name>
<dbReference type="Pfam" id="PF09803">
    <property type="entry name" value="Pet100"/>
    <property type="match status" value="1"/>
</dbReference>
<evidence type="ECO:0000256" key="2">
    <source>
        <dbReference type="ARBA" id="ARBA00004325"/>
    </source>
</evidence>
<protein>
    <submittedName>
        <fullName evidence="10">Uncharacterized protein</fullName>
    </submittedName>
</protein>
<comment type="caution">
    <text evidence="10">The sequence shown here is derived from an EMBL/GenBank/DDBJ whole genome shotgun (WGS) entry which is preliminary data.</text>
</comment>
<dbReference type="PANTHER" id="PTHR33968">
    <property type="entry name" value="PROTEIN PET100 HOMOLOG, MITOCHONDRIAL"/>
    <property type="match status" value="1"/>
</dbReference>
<organism evidence="10 11">
    <name type="scientific">Coemansia spiralis</name>
    <dbReference type="NCBI Taxonomy" id="417178"/>
    <lineage>
        <taxon>Eukaryota</taxon>
        <taxon>Fungi</taxon>
        <taxon>Fungi incertae sedis</taxon>
        <taxon>Zoopagomycota</taxon>
        <taxon>Kickxellomycotina</taxon>
        <taxon>Kickxellomycetes</taxon>
        <taxon>Kickxellales</taxon>
        <taxon>Kickxellaceae</taxon>
        <taxon>Coemansia</taxon>
    </lineage>
</organism>
<dbReference type="EMBL" id="JANBTW010000019">
    <property type="protein sequence ID" value="KAJ2678654.1"/>
    <property type="molecule type" value="Genomic_DNA"/>
</dbReference>
<dbReference type="AlphaFoldDB" id="A0A9W8KYS4"/>
<comment type="subcellular location">
    <subcellularLocation>
        <location evidence="1">Membrane</location>
        <topology evidence="1">Single-pass membrane protein</topology>
    </subcellularLocation>
    <subcellularLocation>
        <location evidence="2">Mitochondrion membrane</location>
    </subcellularLocation>
</comment>
<feature type="transmembrane region" description="Helical" evidence="9">
    <location>
        <begin position="12"/>
        <end position="31"/>
    </location>
</feature>
<accession>A0A9W8KYS4</accession>
<evidence type="ECO:0000256" key="3">
    <source>
        <dbReference type="ARBA" id="ARBA00022692"/>
    </source>
</evidence>
<proteinExistence type="inferred from homology"/>
<dbReference type="GO" id="GO:0033617">
    <property type="term" value="P:mitochondrial respiratory chain complex IV assembly"/>
    <property type="evidence" value="ECO:0007669"/>
    <property type="project" value="InterPro"/>
</dbReference>
<evidence type="ECO:0000256" key="5">
    <source>
        <dbReference type="ARBA" id="ARBA00022989"/>
    </source>
</evidence>
<evidence type="ECO:0000256" key="8">
    <source>
        <dbReference type="ARBA" id="ARBA00038077"/>
    </source>
</evidence>
<evidence type="ECO:0000256" key="6">
    <source>
        <dbReference type="ARBA" id="ARBA00023128"/>
    </source>
</evidence>
<gene>
    <name evidence="10" type="ORF">GGI25_002242</name>
</gene>
<evidence type="ECO:0000256" key="4">
    <source>
        <dbReference type="ARBA" id="ARBA00022946"/>
    </source>
</evidence>
<dbReference type="PANTHER" id="PTHR33968:SF1">
    <property type="entry name" value="PROTEIN PET100 HOMOLOG, MITOCHONDRIAL"/>
    <property type="match status" value="1"/>
</dbReference>
<evidence type="ECO:0000313" key="11">
    <source>
        <dbReference type="Proteomes" id="UP001151518"/>
    </source>
</evidence>
<keyword evidence="6" id="KW-0496">Mitochondrion</keyword>